<organism evidence="2 3">
    <name type="scientific">Aspergillus viridinutans</name>
    <dbReference type="NCBI Taxonomy" id="75553"/>
    <lineage>
        <taxon>Eukaryota</taxon>
        <taxon>Fungi</taxon>
        <taxon>Dikarya</taxon>
        <taxon>Ascomycota</taxon>
        <taxon>Pezizomycotina</taxon>
        <taxon>Eurotiomycetes</taxon>
        <taxon>Eurotiomycetidae</taxon>
        <taxon>Eurotiales</taxon>
        <taxon>Aspergillaceae</taxon>
        <taxon>Aspergillus</taxon>
        <taxon>Aspergillus subgen. Fumigati</taxon>
    </lineage>
</organism>
<dbReference type="PANTHER" id="PTHR33840">
    <property type="match status" value="1"/>
</dbReference>
<dbReference type="EMBL" id="BOPL01000008">
    <property type="protein sequence ID" value="GIK05526.1"/>
    <property type="molecule type" value="Genomic_DNA"/>
</dbReference>
<name>A0A9P3C5G1_ASPVI</name>
<sequence>MVCKLGILNRVGLQKLPEIFRDYRTWQDWNSTLTYDEKKHLAAFTPEILKGREIQCETWNYTTGDLQKRATNDKVNLFKILCDKSLGAQEKAGAYRELLRQYGMALEVSEVVDGKRVWTPVEGRVRAVGVWDTVGSLGMPRMPFFHYQSSRSDDEARFADCYVDPNIDYAFHALALDEWRTSFGPTLWFLGEDNNNTQLRQVWFPGNHGNVGGGWPDQQIATISLAWMADQLTSLGVEFSRPEMNRLFKWVNPGVEVREWGMGKIYNPKGLTTWPDYLCMPCRTIPPRKPGMYTPDENTRKNHHRSMEFVHPCVRFRYQYNGKGLDDDGQWSCRALTENGYISKKQNVLIQKRPSQESCATTPFRSLLGNIIPYYEGSNNPDADLPSPRVRTHHPYNDELMVIREANTRLAWQTKENQYELLEEYVGLWERMFMKINEDLLQQQMTVQRQTNFNNWSRVDTNILTWLGGDKTENSLLQAPW</sequence>
<proteinExistence type="predicted"/>
<reference evidence="2 3" key="1">
    <citation type="submission" date="2021-02" db="EMBL/GenBank/DDBJ databases">
        <title>Pan-genome distribution and transcriptional activeness of fungal secondary metabolism genes in Aspergillus section Fumigati.</title>
        <authorList>
            <person name="Takahashi H."/>
            <person name="Umemura M."/>
            <person name="Ninomiya A."/>
            <person name="Kusuya Y."/>
            <person name="Urayama S."/>
            <person name="Shimizu M."/>
            <person name="Watanabe A."/>
            <person name="Kamei K."/>
            <person name="Yaguchi T."/>
            <person name="Hagiwara D."/>
        </authorList>
    </citation>
    <scope>NUCLEOTIDE SEQUENCE [LARGE SCALE GENOMIC DNA]</scope>
    <source>
        <strain evidence="2 3">IFM 47045</strain>
    </source>
</reference>
<dbReference type="OrthoDB" id="3057168at2759"/>
<feature type="domain" description="T6SS Phospholipase effector Tle1-like catalytic" evidence="1">
    <location>
        <begin position="1"/>
        <end position="231"/>
    </location>
</feature>
<evidence type="ECO:0000313" key="3">
    <source>
        <dbReference type="Proteomes" id="UP000710440"/>
    </source>
</evidence>
<comment type="caution">
    <text evidence="2">The sequence shown here is derived from an EMBL/GenBank/DDBJ whole genome shotgun (WGS) entry which is preliminary data.</text>
</comment>
<dbReference type="Proteomes" id="UP000710440">
    <property type="component" value="Unassembled WGS sequence"/>
</dbReference>
<dbReference type="RefSeq" id="XP_043128712.1">
    <property type="nucleotide sequence ID" value="XM_043272777.1"/>
</dbReference>
<keyword evidence="3" id="KW-1185">Reference proteome</keyword>
<accession>A0A9P3C5G1</accession>
<dbReference type="InterPro" id="IPR018712">
    <property type="entry name" value="Tle1-like_cat"/>
</dbReference>
<protein>
    <recommendedName>
        <fullName evidence="1">T6SS Phospholipase effector Tle1-like catalytic domain-containing protein</fullName>
    </recommendedName>
</protein>
<dbReference type="GeneID" id="66937621"/>
<gene>
    <name evidence="2" type="ORF">Aspvir_009639</name>
</gene>
<dbReference type="Pfam" id="PF09994">
    <property type="entry name" value="T6SS_Tle1-like_cat"/>
    <property type="match status" value="1"/>
</dbReference>
<evidence type="ECO:0000259" key="1">
    <source>
        <dbReference type="Pfam" id="PF09994"/>
    </source>
</evidence>
<dbReference type="AlphaFoldDB" id="A0A9P3C5G1"/>
<dbReference type="PANTHER" id="PTHR33840:SF1">
    <property type="entry name" value="TLE1 PHOSPHOLIPASE DOMAIN-CONTAINING PROTEIN"/>
    <property type="match status" value="1"/>
</dbReference>
<evidence type="ECO:0000313" key="2">
    <source>
        <dbReference type="EMBL" id="GIK05526.1"/>
    </source>
</evidence>